<dbReference type="AlphaFoldDB" id="K2RKP9"/>
<name>K2RKP9_MACPH</name>
<dbReference type="InParanoid" id="K2RKP9"/>
<sequence length="138" mass="14997">MTSVILLYDLISWLVNRNKEDSQFRIPDTGPGVLDIVTPPAVLYRFWKASSFEISLVFVGTSITISTKIENGVYAVVAASAAALLLRQARASGIFPGYVEISYMTQSDIQTRSKRTTKAASDIVRCSSSPGIFAATEV</sequence>
<comment type="caution">
    <text evidence="1">The sequence shown here is derived from an EMBL/GenBank/DDBJ whole genome shotgun (WGS) entry which is preliminary data.</text>
</comment>
<dbReference type="Proteomes" id="UP000007129">
    <property type="component" value="Unassembled WGS sequence"/>
</dbReference>
<protein>
    <submittedName>
        <fullName evidence="1">Uncharacterized protein</fullName>
    </submittedName>
</protein>
<dbReference type="EMBL" id="AHHD01000322">
    <property type="protein sequence ID" value="EKG15273.1"/>
    <property type="molecule type" value="Genomic_DNA"/>
</dbReference>
<evidence type="ECO:0000313" key="2">
    <source>
        <dbReference type="Proteomes" id="UP000007129"/>
    </source>
</evidence>
<proteinExistence type="predicted"/>
<evidence type="ECO:0000313" key="1">
    <source>
        <dbReference type="EMBL" id="EKG15273.1"/>
    </source>
</evidence>
<dbReference type="HOGENOM" id="CLU_1855640_0_0_1"/>
<reference evidence="1 2" key="1">
    <citation type="journal article" date="2012" name="BMC Genomics">
        <title>Tools to kill: Genome of one of the most destructive plant pathogenic fungi Macrophomina phaseolina.</title>
        <authorList>
            <person name="Islam M.S."/>
            <person name="Haque M.S."/>
            <person name="Islam M.M."/>
            <person name="Emdad E.M."/>
            <person name="Halim A."/>
            <person name="Hossen Q.M.M."/>
            <person name="Hossain M.Z."/>
            <person name="Ahmed B."/>
            <person name="Rahim S."/>
            <person name="Rahman M.S."/>
            <person name="Alam M.M."/>
            <person name="Hou S."/>
            <person name="Wan X."/>
            <person name="Saito J.A."/>
            <person name="Alam M."/>
        </authorList>
    </citation>
    <scope>NUCLEOTIDE SEQUENCE [LARGE SCALE GENOMIC DNA]</scope>
    <source>
        <strain evidence="1 2">MS6</strain>
    </source>
</reference>
<dbReference type="VEuPathDB" id="FungiDB:MPH_07540"/>
<gene>
    <name evidence="1" type="ORF">MPH_07540</name>
</gene>
<organism evidence="1 2">
    <name type="scientific">Macrophomina phaseolina (strain MS6)</name>
    <name type="common">Charcoal rot fungus</name>
    <dbReference type="NCBI Taxonomy" id="1126212"/>
    <lineage>
        <taxon>Eukaryota</taxon>
        <taxon>Fungi</taxon>
        <taxon>Dikarya</taxon>
        <taxon>Ascomycota</taxon>
        <taxon>Pezizomycotina</taxon>
        <taxon>Dothideomycetes</taxon>
        <taxon>Dothideomycetes incertae sedis</taxon>
        <taxon>Botryosphaeriales</taxon>
        <taxon>Botryosphaeriaceae</taxon>
        <taxon>Macrophomina</taxon>
    </lineage>
</organism>
<accession>K2RKP9</accession>
<dbReference type="STRING" id="1126212.K2RKP9"/>